<evidence type="ECO:0000256" key="1">
    <source>
        <dbReference type="SAM" id="MobiDB-lite"/>
    </source>
</evidence>
<feature type="region of interest" description="Disordered" evidence="1">
    <location>
        <begin position="1"/>
        <end position="48"/>
    </location>
</feature>
<dbReference type="EMBL" id="CAJOBZ010000031">
    <property type="protein sequence ID" value="CAF4890364.1"/>
    <property type="molecule type" value="Genomic_DNA"/>
</dbReference>
<feature type="compositionally biased region" description="Basic residues" evidence="1">
    <location>
        <begin position="87"/>
        <end position="96"/>
    </location>
</feature>
<evidence type="ECO:0000313" key="2">
    <source>
        <dbReference type="EMBL" id="CAF4890364.1"/>
    </source>
</evidence>
<keyword evidence="3" id="KW-1185">Reference proteome</keyword>
<organism evidence="2 3">
    <name type="scientific">Pieris macdunnoughi</name>
    <dbReference type="NCBI Taxonomy" id="345717"/>
    <lineage>
        <taxon>Eukaryota</taxon>
        <taxon>Metazoa</taxon>
        <taxon>Ecdysozoa</taxon>
        <taxon>Arthropoda</taxon>
        <taxon>Hexapoda</taxon>
        <taxon>Insecta</taxon>
        <taxon>Pterygota</taxon>
        <taxon>Neoptera</taxon>
        <taxon>Endopterygota</taxon>
        <taxon>Lepidoptera</taxon>
        <taxon>Glossata</taxon>
        <taxon>Ditrysia</taxon>
        <taxon>Papilionoidea</taxon>
        <taxon>Pieridae</taxon>
        <taxon>Pierinae</taxon>
        <taxon>Pieris</taxon>
    </lineage>
</organism>
<dbReference type="AlphaFoldDB" id="A0A821UIB6"/>
<sequence length="139" mass="14402">MGAPPTVAPMTSGAAPTVDEEGFITVRHRTRRGGRKRGPAAPSLAAQEASRAAALHAVSADVANRAAAATKAPAPAPILRTAPPPRSRTRSRARRPQIKEALAAIANILQAVQAGDNPAPLFRRAASALKGPTRGRSRR</sequence>
<evidence type="ECO:0000313" key="3">
    <source>
        <dbReference type="Proteomes" id="UP000663880"/>
    </source>
</evidence>
<proteinExistence type="predicted"/>
<feature type="compositionally biased region" description="Basic residues" evidence="1">
    <location>
        <begin position="26"/>
        <end position="38"/>
    </location>
</feature>
<gene>
    <name evidence="2" type="ORF">PMACD_LOCUS10398</name>
</gene>
<feature type="region of interest" description="Disordered" evidence="1">
    <location>
        <begin position="66"/>
        <end position="96"/>
    </location>
</feature>
<reference evidence="2" key="1">
    <citation type="submission" date="2021-02" db="EMBL/GenBank/DDBJ databases">
        <authorList>
            <person name="Steward A R."/>
        </authorList>
    </citation>
    <scope>NUCLEOTIDE SEQUENCE</scope>
</reference>
<accession>A0A821UIB6</accession>
<name>A0A821UIB6_9NEOP</name>
<protein>
    <submittedName>
        <fullName evidence="2">Uncharacterized protein</fullName>
    </submittedName>
</protein>
<comment type="caution">
    <text evidence="2">The sequence shown here is derived from an EMBL/GenBank/DDBJ whole genome shotgun (WGS) entry which is preliminary data.</text>
</comment>
<feature type="compositionally biased region" description="Low complexity" evidence="1">
    <location>
        <begin position="39"/>
        <end position="48"/>
    </location>
</feature>
<dbReference type="Proteomes" id="UP000663880">
    <property type="component" value="Unassembled WGS sequence"/>
</dbReference>